<feature type="transmembrane region" description="Helical" evidence="16">
    <location>
        <begin position="604"/>
        <end position="629"/>
    </location>
</feature>
<comment type="subcellular location">
    <subcellularLocation>
        <location evidence="2 16">Cell membrane</location>
        <topology evidence="2 16">Multi-pass membrane protein</topology>
    </subcellularLocation>
</comment>
<feature type="binding site" evidence="14">
    <location>
        <begin position="53"/>
        <end position="56"/>
    </location>
    <ligand>
        <name>GTP</name>
        <dbReference type="ChEBI" id="CHEBI:37565"/>
        <label>1</label>
    </ligand>
</feature>
<evidence type="ECO:0000256" key="11">
    <source>
        <dbReference type="ARBA" id="ARBA00023134"/>
    </source>
</evidence>
<dbReference type="InterPro" id="IPR041069">
    <property type="entry name" value="FeoB_Cyto"/>
</dbReference>
<feature type="domain" description="FeoB-type G" evidence="17">
    <location>
        <begin position="2"/>
        <end position="162"/>
    </location>
</feature>
<dbReference type="CDD" id="cd01879">
    <property type="entry name" value="FeoB"/>
    <property type="match status" value="1"/>
</dbReference>
<name>A0A2A4GXE0_9STAP</name>
<feature type="transmembrane region" description="Helical" evidence="16">
    <location>
        <begin position="641"/>
        <end position="661"/>
    </location>
</feature>
<keyword evidence="15" id="KW-0460">Magnesium</keyword>
<evidence type="ECO:0000256" key="7">
    <source>
        <dbReference type="ARBA" id="ARBA00022741"/>
    </source>
</evidence>
<keyword evidence="10" id="KW-0406">Ion transport</keyword>
<keyword evidence="9 16" id="KW-0408">Iron</keyword>
<dbReference type="GO" id="GO:0015093">
    <property type="term" value="F:ferrous iron transmembrane transporter activity"/>
    <property type="evidence" value="ECO:0007669"/>
    <property type="project" value="UniProtKB-UniRule"/>
</dbReference>
<feature type="binding site" evidence="14">
    <location>
        <begin position="34"/>
        <end position="38"/>
    </location>
    <ligand>
        <name>GTP</name>
        <dbReference type="ChEBI" id="CHEBI:37565"/>
        <label>1</label>
    </ligand>
</feature>
<protein>
    <recommendedName>
        <fullName evidence="13 16">Ferrous iron transport protein B</fullName>
    </recommendedName>
</protein>
<feature type="transmembrane region" description="Helical" evidence="16">
    <location>
        <begin position="343"/>
        <end position="367"/>
    </location>
</feature>
<dbReference type="PANTHER" id="PTHR43185:SF1">
    <property type="entry name" value="FE(2+) TRANSPORTER FEOB"/>
    <property type="match status" value="1"/>
</dbReference>
<feature type="transmembrane region" description="Helical" evidence="16">
    <location>
        <begin position="421"/>
        <end position="447"/>
    </location>
</feature>
<dbReference type="GO" id="GO:0005886">
    <property type="term" value="C:plasma membrane"/>
    <property type="evidence" value="ECO:0007669"/>
    <property type="project" value="UniProtKB-SubCell"/>
</dbReference>
<keyword evidence="3 16" id="KW-0813">Transport</keyword>
<dbReference type="InterPro" id="IPR003373">
    <property type="entry name" value="Fe2_transport_prot-B"/>
</dbReference>
<keyword evidence="15" id="KW-0479">Metal-binding</keyword>
<dbReference type="Pfam" id="PF07670">
    <property type="entry name" value="Gate"/>
    <property type="match status" value="2"/>
</dbReference>
<evidence type="ECO:0000256" key="10">
    <source>
        <dbReference type="ARBA" id="ARBA00023065"/>
    </source>
</evidence>
<dbReference type="InterPro" id="IPR030389">
    <property type="entry name" value="G_FEOB_dom"/>
</dbReference>
<dbReference type="Pfam" id="PF02421">
    <property type="entry name" value="FeoB_N"/>
    <property type="match status" value="1"/>
</dbReference>
<evidence type="ECO:0000256" key="4">
    <source>
        <dbReference type="ARBA" id="ARBA00022475"/>
    </source>
</evidence>
<keyword evidence="7 14" id="KW-0547">Nucleotide-binding</keyword>
<dbReference type="RefSeq" id="WP_096592754.1">
    <property type="nucleotide sequence ID" value="NZ_MWUU01000008.1"/>
</dbReference>
<organism evidence="18 19">
    <name type="scientific">Staphylococcus delphini</name>
    <dbReference type="NCBI Taxonomy" id="53344"/>
    <lineage>
        <taxon>Bacteria</taxon>
        <taxon>Bacillati</taxon>
        <taxon>Bacillota</taxon>
        <taxon>Bacilli</taxon>
        <taxon>Bacillales</taxon>
        <taxon>Staphylococcaceae</taxon>
        <taxon>Staphylococcus</taxon>
        <taxon>Staphylococcus intermedius group</taxon>
    </lineage>
</organism>
<evidence type="ECO:0000256" key="5">
    <source>
        <dbReference type="ARBA" id="ARBA00022496"/>
    </source>
</evidence>
<dbReference type="Pfam" id="PF17910">
    <property type="entry name" value="FeoB_Cyto"/>
    <property type="match status" value="1"/>
</dbReference>
<keyword evidence="4" id="KW-1003">Cell membrane</keyword>
<reference evidence="18 19" key="1">
    <citation type="journal article" date="2017" name="PLoS ONE">
        <title>Development of a real-time PCR for detection of Staphylococcus pseudintermedius using a novel automated comparison of whole-genome sequences.</title>
        <authorList>
            <person name="Verstappen K.M."/>
            <person name="Huijbregts L."/>
            <person name="Spaninks M."/>
            <person name="Wagenaar J.A."/>
            <person name="Fluit A.C."/>
            <person name="Duim B."/>
        </authorList>
    </citation>
    <scope>NUCLEOTIDE SEQUENCE [LARGE SCALE GENOMIC DNA]</scope>
    <source>
        <strain evidence="18 19">215070706401-1</strain>
    </source>
</reference>
<evidence type="ECO:0000256" key="3">
    <source>
        <dbReference type="ARBA" id="ARBA00022448"/>
    </source>
</evidence>
<keyword evidence="8 16" id="KW-1133">Transmembrane helix</keyword>
<evidence type="ECO:0000256" key="8">
    <source>
        <dbReference type="ARBA" id="ARBA00022989"/>
    </source>
</evidence>
<evidence type="ECO:0000256" key="14">
    <source>
        <dbReference type="PIRSR" id="PIRSR603373-1"/>
    </source>
</evidence>
<dbReference type="InterPro" id="IPR027417">
    <property type="entry name" value="P-loop_NTPase"/>
</dbReference>
<dbReference type="InterPro" id="IPR011640">
    <property type="entry name" value="Fe2_transport_prot_B_C"/>
</dbReference>
<evidence type="ECO:0000256" key="15">
    <source>
        <dbReference type="PIRSR" id="PIRSR603373-2"/>
    </source>
</evidence>
<dbReference type="PANTHER" id="PTHR43185">
    <property type="entry name" value="FERROUS IRON TRANSPORT PROTEIN B"/>
    <property type="match status" value="1"/>
</dbReference>
<feature type="binding site" evidence="15">
    <location>
        <position position="23"/>
    </location>
    <ligand>
        <name>Mg(2+)</name>
        <dbReference type="ChEBI" id="CHEBI:18420"/>
        <label>2</label>
    </ligand>
</feature>
<dbReference type="InterPro" id="IPR011642">
    <property type="entry name" value="Gate_dom"/>
</dbReference>
<dbReference type="SUPFAM" id="SSF52540">
    <property type="entry name" value="P-loop containing nucleoside triphosphate hydrolases"/>
    <property type="match status" value="1"/>
</dbReference>
<keyword evidence="12 16" id="KW-0472">Membrane</keyword>
<dbReference type="GO" id="GO:0046872">
    <property type="term" value="F:metal ion binding"/>
    <property type="evidence" value="ECO:0007669"/>
    <property type="project" value="UniProtKB-KW"/>
</dbReference>
<comment type="similarity">
    <text evidence="16">Belongs to the TRAFAC class TrmE-Era-EngA-EngB-Septin-like GTPase superfamily. FeoB GTPase (TC 9.A.8) family.</text>
</comment>
<evidence type="ECO:0000256" key="12">
    <source>
        <dbReference type="ARBA" id="ARBA00023136"/>
    </source>
</evidence>
<feature type="transmembrane region" description="Helical" evidence="16">
    <location>
        <begin position="545"/>
        <end position="563"/>
    </location>
</feature>
<feature type="transmembrane region" description="Helical" evidence="16">
    <location>
        <begin position="575"/>
        <end position="592"/>
    </location>
</feature>
<dbReference type="EMBL" id="MWUU01000008">
    <property type="protein sequence ID" value="PCF55113.1"/>
    <property type="molecule type" value="Genomic_DNA"/>
</dbReference>
<dbReference type="Gene3D" id="3.40.50.300">
    <property type="entry name" value="P-loop containing nucleotide triphosphate hydrolases"/>
    <property type="match status" value="1"/>
</dbReference>
<evidence type="ECO:0000256" key="2">
    <source>
        <dbReference type="ARBA" id="ARBA00004651"/>
    </source>
</evidence>
<feature type="binding site" evidence="15">
    <location>
        <position position="20"/>
    </location>
    <ligand>
        <name>Mg(2+)</name>
        <dbReference type="ChEBI" id="CHEBI:18420"/>
        <label>2</label>
    </ligand>
</feature>
<keyword evidence="5 16" id="KW-0410">Iron transport</keyword>
<feature type="binding site" evidence="15">
    <location>
        <position position="24"/>
    </location>
    <ligand>
        <name>Mg(2+)</name>
        <dbReference type="ChEBI" id="CHEBI:18420"/>
        <label>2</label>
    </ligand>
</feature>
<comment type="function">
    <text evidence="1 16">Probable transporter of a GTP-driven Fe(2+) uptake system.</text>
</comment>
<evidence type="ECO:0000256" key="16">
    <source>
        <dbReference type="RuleBase" id="RU362098"/>
    </source>
</evidence>
<evidence type="ECO:0000256" key="1">
    <source>
        <dbReference type="ARBA" id="ARBA00003926"/>
    </source>
</evidence>
<feature type="transmembrane region" description="Helical" evidence="16">
    <location>
        <begin position="453"/>
        <end position="473"/>
    </location>
</feature>
<dbReference type="FunFam" id="3.40.50.300:FF:001475">
    <property type="entry name" value="Ferrous iron transport protein B"/>
    <property type="match status" value="1"/>
</dbReference>
<dbReference type="AlphaFoldDB" id="A0A2A4GXE0"/>
<dbReference type="Proteomes" id="UP000218335">
    <property type="component" value="Unassembled WGS sequence"/>
</dbReference>
<dbReference type="InterPro" id="IPR050860">
    <property type="entry name" value="FeoB_GTPase"/>
</dbReference>
<evidence type="ECO:0000256" key="13">
    <source>
        <dbReference type="NCBIfam" id="TIGR00437"/>
    </source>
</evidence>
<accession>A0A2A4GXE0</accession>
<feature type="transmembrane region" description="Helical" evidence="16">
    <location>
        <begin position="515"/>
        <end position="533"/>
    </location>
</feature>
<feature type="transmembrane region" description="Helical" evidence="16">
    <location>
        <begin position="281"/>
        <end position="302"/>
    </location>
</feature>
<evidence type="ECO:0000256" key="6">
    <source>
        <dbReference type="ARBA" id="ARBA00022692"/>
    </source>
</evidence>
<sequence length="665" mass="74272">MSNAYCILGNPNVGKTSLFNALTGSYEYVGNWSGVTVDKKVGQLKKNSGHLIDLPGIYDLVPISRDETVVTDYLLHEKFDGMINIIDAAQIKRNFNLTVQLLEYGAPLLIGLNMIDVANKRGIRIDHQRLMRQLHIPIIPVIARTGKGSDEVLNALADRHVSRQRPLKIHYGDAVENLLTQLVKALPTTLPLAQRHYRFLAIQYLLNNPAVLRYLDEETLQRFETLTAQFKQFNTIDDLEQHILKCRQQYIDTMLAEVVTYPDAERQHLTERIDALLTHKILGIPIFLGMMWLIFQITFTWIGTPLSDQLDAFFGGPLTDQTVNIMNKLGIYPALQDLVTDGIIAGVGGVLVFIPQILVLFFFISLLEDSGYMARIAVIMDRMMEKFGLNGKSFIPMIIGFGCNVPGIMAARSIEEEKERLTTILIAPFMSCSARLPVYGLFVAIFFAQHQALVVLSLYVLGIVVALLVSWLLSKTVLKKDTSIFVIELPPYRLPSIKTLWRSTWEKGKGFVKKAGTFIFAGSVVIWLLNYTGPSGIDVPIDQSFLHMIGAAIAPLITPLGFSSWQTAATLIPGFLAKEVIISSMAIIFAVSEESLVATVSTHFTALSAYSFMVFILLYTPCLATVAAIRKETPSWKWTMLAVTYPFVIAYVLSLLVYQIGSYFI</sequence>
<feature type="binding site" evidence="14">
    <location>
        <begin position="9"/>
        <end position="16"/>
    </location>
    <ligand>
        <name>GTP</name>
        <dbReference type="ChEBI" id="CHEBI:37565"/>
        <label>1</label>
    </ligand>
</feature>
<dbReference type="GO" id="GO:0005525">
    <property type="term" value="F:GTP binding"/>
    <property type="evidence" value="ECO:0007669"/>
    <property type="project" value="UniProtKB-KW"/>
</dbReference>
<dbReference type="Pfam" id="PF07664">
    <property type="entry name" value="FeoB_C"/>
    <property type="match status" value="1"/>
</dbReference>
<feature type="binding site" evidence="15">
    <location>
        <position position="21"/>
    </location>
    <ligand>
        <name>Mg(2+)</name>
        <dbReference type="ChEBI" id="CHEBI:18420"/>
        <label>2</label>
    </ligand>
</feature>
<dbReference type="PROSITE" id="PS51711">
    <property type="entry name" value="G_FEOB"/>
    <property type="match status" value="1"/>
</dbReference>
<dbReference type="Gene3D" id="1.10.287.1770">
    <property type="match status" value="1"/>
</dbReference>
<evidence type="ECO:0000313" key="18">
    <source>
        <dbReference type="EMBL" id="PCF55113.1"/>
    </source>
</evidence>
<gene>
    <name evidence="18" type="ORF">B5C08_07465</name>
</gene>
<proteinExistence type="inferred from homology"/>
<evidence type="ECO:0000256" key="9">
    <source>
        <dbReference type="ARBA" id="ARBA00023004"/>
    </source>
</evidence>
<feature type="binding site" evidence="14">
    <location>
        <begin position="113"/>
        <end position="116"/>
    </location>
    <ligand>
        <name>GTP</name>
        <dbReference type="ChEBI" id="CHEBI:37565"/>
        <label>1</label>
    </ligand>
</feature>
<comment type="caution">
    <text evidence="18">The sequence shown here is derived from an EMBL/GenBank/DDBJ whole genome shotgun (WGS) entry which is preliminary data.</text>
</comment>
<keyword evidence="11 14" id="KW-0342">GTP-binding</keyword>
<evidence type="ECO:0000313" key="19">
    <source>
        <dbReference type="Proteomes" id="UP000218335"/>
    </source>
</evidence>
<dbReference type="NCBIfam" id="TIGR00437">
    <property type="entry name" value="feoB"/>
    <property type="match status" value="1"/>
</dbReference>
<evidence type="ECO:0000259" key="17">
    <source>
        <dbReference type="PROSITE" id="PS51711"/>
    </source>
</evidence>
<keyword evidence="6 16" id="KW-0812">Transmembrane</keyword>